<keyword evidence="1" id="KW-0812">Transmembrane</keyword>
<keyword evidence="1" id="KW-1133">Transmembrane helix</keyword>
<accession>A0A1W1CD11</accession>
<gene>
    <name evidence="2" type="ORF">MNB_SV-9-1319</name>
</gene>
<evidence type="ECO:0000313" key="2">
    <source>
        <dbReference type="EMBL" id="SFV63593.1"/>
    </source>
</evidence>
<name>A0A1W1CD11_9ZZZZ</name>
<evidence type="ECO:0000256" key="1">
    <source>
        <dbReference type="SAM" id="Phobius"/>
    </source>
</evidence>
<keyword evidence="1" id="KW-0472">Membrane</keyword>
<reference evidence="2" key="1">
    <citation type="submission" date="2016-10" db="EMBL/GenBank/DDBJ databases">
        <authorList>
            <person name="de Groot N.N."/>
        </authorList>
    </citation>
    <scope>NUCLEOTIDE SEQUENCE</scope>
</reference>
<protein>
    <submittedName>
        <fullName evidence="2">Membrane protein</fullName>
    </submittedName>
</protein>
<organism evidence="2">
    <name type="scientific">hydrothermal vent metagenome</name>
    <dbReference type="NCBI Taxonomy" id="652676"/>
    <lineage>
        <taxon>unclassified sequences</taxon>
        <taxon>metagenomes</taxon>
        <taxon>ecological metagenomes</taxon>
    </lineage>
</organism>
<feature type="transmembrane region" description="Helical" evidence="1">
    <location>
        <begin position="179"/>
        <end position="201"/>
    </location>
</feature>
<proteinExistence type="predicted"/>
<dbReference type="AlphaFoldDB" id="A0A1W1CD11"/>
<sequence length="208" mass="23130">MRKAKVGLLLLAFLLPLLLNSTNFIKNDLLTPKASKIVEGIGDELTSKTGIHTYVIATNRVFPERFNLVEYIMDMDKQLSKPFVVLVFAPNAIITKKSGERGRVGLIPSSKDIALLYDSSTVKDYAIGVVASKDKNSNQDKYNIGVVQSYSELADQIADSKGIKMTKTIPNETHIIVNILKYIVFAGSILLLWIFFIRPIVEKVKNGK</sequence>
<dbReference type="EMBL" id="FPHG01000062">
    <property type="protein sequence ID" value="SFV63593.1"/>
    <property type="molecule type" value="Genomic_DNA"/>
</dbReference>